<dbReference type="AlphaFoldDB" id="A0A255ZDA2"/>
<accession>A0A255ZDA2</accession>
<comment type="caution">
    <text evidence="1">The sequence shown here is derived from an EMBL/GenBank/DDBJ whole genome shotgun (WGS) entry which is preliminary data.</text>
</comment>
<gene>
    <name evidence="1" type="ORF">CHU92_04655</name>
</gene>
<evidence type="ECO:0000313" key="1">
    <source>
        <dbReference type="EMBL" id="OYQ39537.1"/>
    </source>
</evidence>
<keyword evidence="2" id="KW-1185">Reference proteome</keyword>
<dbReference type="Proteomes" id="UP000216605">
    <property type="component" value="Unassembled WGS sequence"/>
</dbReference>
<name>A0A255ZDA2_9FLAO</name>
<sequence length="80" mass="9073">MAITGLYRLKYFYQAACVSITKITLAVSKDNVWPVTAMHIRYSPLTACGAADPEKQCIFLKKNKFRNTSKTAKKRSRLNT</sequence>
<protein>
    <submittedName>
        <fullName evidence="1">Uncharacterized protein</fullName>
    </submittedName>
</protein>
<proteinExistence type="predicted"/>
<evidence type="ECO:0000313" key="2">
    <source>
        <dbReference type="Proteomes" id="UP000216605"/>
    </source>
</evidence>
<reference evidence="1 2" key="1">
    <citation type="submission" date="2017-07" db="EMBL/GenBank/DDBJ databases">
        <title>Flavobacterium cyanobacteriorum sp. nov., isolated from cyanobacterial aggregates in a eutrophic lake.</title>
        <authorList>
            <person name="Cai H."/>
        </authorList>
    </citation>
    <scope>NUCLEOTIDE SEQUENCE [LARGE SCALE GENOMIC DNA]</scope>
    <source>
        <strain evidence="1 2">TH021</strain>
    </source>
</reference>
<organism evidence="1 2">
    <name type="scientific">Flavobacterium cyanobacteriorum</name>
    <dbReference type="NCBI Taxonomy" id="2022802"/>
    <lineage>
        <taxon>Bacteria</taxon>
        <taxon>Pseudomonadati</taxon>
        <taxon>Bacteroidota</taxon>
        <taxon>Flavobacteriia</taxon>
        <taxon>Flavobacteriales</taxon>
        <taxon>Flavobacteriaceae</taxon>
        <taxon>Flavobacterium</taxon>
    </lineage>
</organism>
<dbReference type="EMBL" id="NOXV01000210">
    <property type="protein sequence ID" value="OYQ39537.1"/>
    <property type="molecule type" value="Genomic_DNA"/>
</dbReference>